<dbReference type="Proteomes" id="UP000308730">
    <property type="component" value="Unassembled WGS sequence"/>
</dbReference>
<evidence type="ECO:0000313" key="3">
    <source>
        <dbReference type="Proteomes" id="UP000308730"/>
    </source>
</evidence>
<dbReference type="AlphaFoldDB" id="A0A4S4M465"/>
<sequence length="589" mass="67310">MAGSAKAKKRPTRPVKDLAVKVYHCTEQHKTLIEEDLERYRGASRKKIDRKVRENIVADAVTRIRNAFNIDDEDTVKAMPKQIRQWFNNQNRTRWRQGTNRLKTMTAQRLWAKRNNDTVTAGMVEKGVDITIKREHIGNYNSTVSDLFAELTVEEKAHWTKLANTYNKSGGTEEEKKELADKKLDEISDDFIDEVYTQMGVLAIIMVARVVEQDGKKTVVVDIQHKRSPDAKVPSWADVYGTNVIAKLNVHEFHLYAHKAFNVPVLTTDGEKQKEPPEFPAIPKNEDLERDGKGFPVPWRSEELKTVHEKEAYVRQFLKIHYQMASSFKKKTVNWVKLTDPDLRAQFVEDKYLPSDVVLQDPSRLNEVHLVALIDHWRARYDRDTEAFRFSAYREGSNMHPAVYTMTPPGDDDTSSDSDFSSSDSDDPKRRPKASKTKTRKGKGRVVPVGKRLRETEEISDDELEDLTMDVNWDWGTGPIEGKGKGRAVESPPVRTGPSEKQEDEDSKDQVEGLGMDDSWDWDMRPGDSDDDKETGNITPSLEQRAAESGPVLGQNLLSMRRAFMLNLSTIETFQRLVEHHIKSVTATE</sequence>
<organism evidence="2 3">
    <name type="scientific">Antrodiella citrinella</name>
    <dbReference type="NCBI Taxonomy" id="2447956"/>
    <lineage>
        <taxon>Eukaryota</taxon>
        <taxon>Fungi</taxon>
        <taxon>Dikarya</taxon>
        <taxon>Basidiomycota</taxon>
        <taxon>Agaricomycotina</taxon>
        <taxon>Agaricomycetes</taxon>
        <taxon>Polyporales</taxon>
        <taxon>Steccherinaceae</taxon>
        <taxon>Antrodiella</taxon>
    </lineage>
</organism>
<feature type="compositionally biased region" description="Basic residues" evidence="1">
    <location>
        <begin position="430"/>
        <end position="444"/>
    </location>
</feature>
<reference evidence="2 3" key="1">
    <citation type="submission" date="2019-02" db="EMBL/GenBank/DDBJ databases">
        <title>Genome sequencing of the rare red list fungi Antrodiella citrinella (Flaviporus citrinellus).</title>
        <authorList>
            <person name="Buettner E."/>
            <person name="Kellner H."/>
        </authorList>
    </citation>
    <scope>NUCLEOTIDE SEQUENCE [LARGE SCALE GENOMIC DNA]</scope>
    <source>
        <strain evidence="2 3">DSM 108506</strain>
    </source>
</reference>
<evidence type="ECO:0000256" key="1">
    <source>
        <dbReference type="SAM" id="MobiDB-lite"/>
    </source>
</evidence>
<proteinExistence type="predicted"/>
<feature type="region of interest" description="Disordered" evidence="1">
    <location>
        <begin position="400"/>
        <end position="458"/>
    </location>
</feature>
<evidence type="ECO:0000313" key="2">
    <source>
        <dbReference type="EMBL" id="THH19357.1"/>
    </source>
</evidence>
<dbReference type="EMBL" id="SGPM01000543">
    <property type="protein sequence ID" value="THH19357.1"/>
    <property type="molecule type" value="Genomic_DNA"/>
</dbReference>
<accession>A0A4S4M465</accession>
<dbReference type="OrthoDB" id="2685482at2759"/>
<name>A0A4S4M465_9APHY</name>
<gene>
    <name evidence="2" type="ORF">EUX98_g8789</name>
</gene>
<feature type="region of interest" description="Disordered" evidence="1">
    <location>
        <begin position="470"/>
        <end position="549"/>
    </location>
</feature>
<protein>
    <submittedName>
        <fullName evidence="2">Uncharacterized protein</fullName>
    </submittedName>
</protein>
<comment type="caution">
    <text evidence="2">The sequence shown here is derived from an EMBL/GenBank/DDBJ whole genome shotgun (WGS) entry which is preliminary data.</text>
</comment>
<keyword evidence="3" id="KW-1185">Reference proteome</keyword>